<reference evidence="2 3" key="1">
    <citation type="submission" date="2020-11" db="EMBL/GenBank/DDBJ databases">
        <authorList>
            <person name="Wallbank WR R."/>
            <person name="Pardo Diaz C."/>
            <person name="Kozak K."/>
            <person name="Martin S."/>
            <person name="Jiggins C."/>
            <person name="Moest M."/>
            <person name="Warren A I."/>
            <person name="Generalovic N T."/>
            <person name="Byers J.R.P. K."/>
            <person name="Montejo-Kovacevich G."/>
            <person name="Yen C E."/>
        </authorList>
    </citation>
    <scope>NUCLEOTIDE SEQUENCE [LARGE SCALE GENOMIC DNA]</scope>
</reference>
<dbReference type="InParanoid" id="A0A7R8V582"/>
<evidence type="ECO:0000259" key="1">
    <source>
        <dbReference type="Pfam" id="PF05699"/>
    </source>
</evidence>
<organism evidence="2 3">
    <name type="scientific">Hermetia illucens</name>
    <name type="common">Black soldier fly</name>
    <dbReference type="NCBI Taxonomy" id="343691"/>
    <lineage>
        <taxon>Eukaryota</taxon>
        <taxon>Metazoa</taxon>
        <taxon>Ecdysozoa</taxon>
        <taxon>Arthropoda</taxon>
        <taxon>Hexapoda</taxon>
        <taxon>Insecta</taxon>
        <taxon>Pterygota</taxon>
        <taxon>Neoptera</taxon>
        <taxon>Endopterygota</taxon>
        <taxon>Diptera</taxon>
        <taxon>Brachycera</taxon>
        <taxon>Stratiomyomorpha</taxon>
        <taxon>Stratiomyidae</taxon>
        <taxon>Hermetiinae</taxon>
        <taxon>Hermetia</taxon>
    </lineage>
</organism>
<dbReference type="InterPro" id="IPR012337">
    <property type="entry name" value="RNaseH-like_sf"/>
</dbReference>
<feature type="domain" description="HAT C-terminal dimerisation" evidence="1">
    <location>
        <begin position="319"/>
        <end position="400"/>
    </location>
</feature>
<evidence type="ECO:0000313" key="2">
    <source>
        <dbReference type="EMBL" id="CAD7092699.1"/>
    </source>
</evidence>
<dbReference type="EMBL" id="LR899014">
    <property type="protein sequence ID" value="CAD7092699.1"/>
    <property type="molecule type" value="Genomic_DNA"/>
</dbReference>
<gene>
    <name evidence="2" type="ORF">HERILL_LOCUS15036</name>
</gene>
<protein>
    <recommendedName>
        <fullName evidence="1">HAT C-terminal dimerisation domain-containing protein</fullName>
    </recommendedName>
</protein>
<dbReference type="OrthoDB" id="7762031at2759"/>
<dbReference type="AlphaFoldDB" id="A0A7R8V582"/>
<proteinExistence type="predicted"/>
<dbReference type="Proteomes" id="UP000594454">
    <property type="component" value="Chromosome 6"/>
</dbReference>
<dbReference type="PANTHER" id="PTHR37162">
    <property type="entry name" value="HAT FAMILY DIMERISATION DOMAINCONTAINING PROTEIN-RELATED"/>
    <property type="match status" value="1"/>
</dbReference>
<accession>A0A7R8V582</accession>
<dbReference type="PANTHER" id="PTHR37162:SF1">
    <property type="entry name" value="BED-TYPE DOMAIN-CONTAINING PROTEIN"/>
    <property type="match status" value="1"/>
</dbReference>
<dbReference type="Pfam" id="PF05699">
    <property type="entry name" value="Dimer_Tnp_hAT"/>
    <property type="match status" value="1"/>
</dbReference>
<keyword evidence="3" id="KW-1185">Reference proteome</keyword>
<evidence type="ECO:0000313" key="3">
    <source>
        <dbReference type="Proteomes" id="UP000594454"/>
    </source>
</evidence>
<name>A0A7R8V582_HERIL</name>
<dbReference type="GO" id="GO:0046983">
    <property type="term" value="F:protein dimerization activity"/>
    <property type="evidence" value="ECO:0007669"/>
    <property type="project" value="InterPro"/>
</dbReference>
<sequence length="432" mass="49111">MGKSAIKSHANTQIHTKNAGTISLNLVQQNIEPLFSSASKTAVIDAGIMMAVFVVEHNLAFQIMGHLPQFVNKITPDLNIAKKVKCSRTKMVNILRNVLGISDIEEIVDLLNANKFSLIIDESTDISLVKTLCLVVRVYASSLFSAVINSFTKNNIMYKQNMIGFTADGANVMMESSQIHKLHSSVKEIVVTLLECFVRKDYITMFLDSTSEFNLPPECLLDLESIYLGIKVECFLITNEINVIEIDTFKNKCRNFYIEAILQILKRFDLNNFFFRNLSIIAPDNVYACTYKSIASLLQQVPRLLADNIQEIDSEYRTLINFVKDKEQILDIEEFWRMVARIEIGNEQAFPNLVKLVFAILSFPHSSANVERVFSQVNLMKTKIRNRLENATIKACLQTKGLLKLQNSDCTNFKVTTEMRKKCNKAMYDIPK</sequence>
<dbReference type="SUPFAM" id="SSF53098">
    <property type="entry name" value="Ribonuclease H-like"/>
    <property type="match status" value="1"/>
</dbReference>
<dbReference type="InterPro" id="IPR008906">
    <property type="entry name" value="HATC_C_dom"/>
</dbReference>